<reference evidence="1" key="1">
    <citation type="journal article" date="2014" name="Front. Microbiol.">
        <title>High frequency of phylogenetically diverse reductive dehalogenase-homologous genes in deep subseafloor sedimentary metagenomes.</title>
        <authorList>
            <person name="Kawai M."/>
            <person name="Futagami T."/>
            <person name="Toyoda A."/>
            <person name="Takaki Y."/>
            <person name="Nishi S."/>
            <person name="Hori S."/>
            <person name="Arai W."/>
            <person name="Tsubouchi T."/>
            <person name="Morono Y."/>
            <person name="Uchiyama I."/>
            <person name="Ito T."/>
            <person name="Fujiyama A."/>
            <person name="Inagaki F."/>
            <person name="Takami H."/>
        </authorList>
    </citation>
    <scope>NUCLEOTIDE SEQUENCE</scope>
    <source>
        <strain evidence="1">Expedition CK06-06</strain>
    </source>
</reference>
<feature type="non-terminal residue" evidence="1">
    <location>
        <position position="1"/>
    </location>
</feature>
<dbReference type="EMBL" id="BART01013027">
    <property type="protein sequence ID" value="GAG88168.1"/>
    <property type="molecule type" value="Genomic_DNA"/>
</dbReference>
<evidence type="ECO:0000313" key="1">
    <source>
        <dbReference type="EMBL" id="GAG88168.1"/>
    </source>
</evidence>
<comment type="caution">
    <text evidence="1">The sequence shown here is derived from an EMBL/GenBank/DDBJ whole genome shotgun (WGS) entry which is preliminary data.</text>
</comment>
<accession>X1BVF7</accession>
<gene>
    <name evidence="1" type="ORF">S01H4_26871</name>
</gene>
<name>X1BVF7_9ZZZZ</name>
<protein>
    <submittedName>
        <fullName evidence="1">Uncharacterized protein</fullName>
    </submittedName>
</protein>
<dbReference type="AlphaFoldDB" id="X1BVF7"/>
<organism evidence="1">
    <name type="scientific">marine sediment metagenome</name>
    <dbReference type="NCBI Taxonomy" id="412755"/>
    <lineage>
        <taxon>unclassified sequences</taxon>
        <taxon>metagenomes</taxon>
        <taxon>ecological metagenomes</taxon>
    </lineage>
</organism>
<sequence>GVQSGLYPQSDCDDFCPKYLGQFIPAADKVGQVLCKAEPEKTPEHA</sequence>
<proteinExistence type="predicted"/>